<keyword evidence="2" id="KW-0540">Nuclease</keyword>
<keyword evidence="4" id="KW-0269">Exonuclease</keyword>
<evidence type="ECO:0000256" key="3">
    <source>
        <dbReference type="ARBA" id="ARBA00022801"/>
    </source>
</evidence>
<evidence type="ECO:0000256" key="2">
    <source>
        <dbReference type="ARBA" id="ARBA00022722"/>
    </source>
</evidence>
<dbReference type="PANTHER" id="PTHR34137">
    <property type="entry name" value="EXODEOXYRIBONUCLEASE 7 SMALL SUBUNIT"/>
    <property type="match status" value="1"/>
</dbReference>
<dbReference type="NCBIfam" id="NF002141">
    <property type="entry name" value="PRK00977.1-5"/>
    <property type="match status" value="1"/>
</dbReference>
<dbReference type="Gene3D" id="1.10.287.1040">
    <property type="entry name" value="Exonuclease VII, small subunit"/>
    <property type="match status" value="1"/>
</dbReference>
<dbReference type="GO" id="GO:0008855">
    <property type="term" value="F:exodeoxyribonuclease VII activity"/>
    <property type="evidence" value="ECO:0007669"/>
    <property type="project" value="UniProtKB-EC"/>
</dbReference>
<dbReference type="Pfam" id="PF02609">
    <property type="entry name" value="Exonuc_VII_S"/>
    <property type="match status" value="1"/>
</dbReference>
<proteinExistence type="inferred from homology"/>
<dbReference type="GO" id="GO:0005829">
    <property type="term" value="C:cytosol"/>
    <property type="evidence" value="ECO:0007669"/>
    <property type="project" value="TreeGrafter"/>
</dbReference>
<dbReference type="GO" id="GO:0006308">
    <property type="term" value="P:DNA catabolic process"/>
    <property type="evidence" value="ECO:0007669"/>
    <property type="project" value="InterPro"/>
</dbReference>
<comment type="caution">
    <text evidence="4">The sequence shown here is derived from an EMBL/GenBank/DDBJ whole genome shotgun (WGS) entry which is preliminary data.</text>
</comment>
<dbReference type="AlphaFoldDB" id="E6PR12"/>
<dbReference type="PIRSF" id="PIRSF006488">
    <property type="entry name" value="Exonuc_VII_S"/>
    <property type="match status" value="1"/>
</dbReference>
<organism evidence="4">
    <name type="scientific">mine drainage metagenome</name>
    <dbReference type="NCBI Taxonomy" id="410659"/>
    <lineage>
        <taxon>unclassified sequences</taxon>
        <taxon>metagenomes</taxon>
        <taxon>ecological metagenomes</taxon>
    </lineage>
</organism>
<dbReference type="InterPro" id="IPR037004">
    <property type="entry name" value="Exonuc_VII_ssu_sf"/>
</dbReference>
<dbReference type="PANTHER" id="PTHR34137:SF1">
    <property type="entry name" value="EXODEOXYRIBONUCLEASE 7 SMALL SUBUNIT"/>
    <property type="match status" value="1"/>
</dbReference>
<accession>E6PR12</accession>
<dbReference type="InterPro" id="IPR003761">
    <property type="entry name" value="Exonuc_VII_S"/>
</dbReference>
<sequence length="86" mass="9694">MNASPRKSTQADSPPESYEQAVVELERLVQQLESGQMSLDDMLKSYQRGSTLLRYCREKLESVEQQIQILDGAELKPYASDRSAGN</sequence>
<dbReference type="HAMAP" id="MF_00337">
    <property type="entry name" value="Exonuc_7_S"/>
    <property type="match status" value="1"/>
</dbReference>
<evidence type="ECO:0000256" key="1">
    <source>
        <dbReference type="ARBA" id="ARBA00022490"/>
    </source>
</evidence>
<dbReference type="SUPFAM" id="SSF116842">
    <property type="entry name" value="XseB-like"/>
    <property type="match status" value="1"/>
</dbReference>
<name>E6PR12_9ZZZZ</name>
<protein>
    <submittedName>
        <fullName evidence="4">Exodeoxyribonuclease VII small subunit (Exonuclease VII small subunit)</fullName>
        <ecNumber evidence="4">3.1.11.6</ecNumber>
    </submittedName>
</protein>
<reference evidence="4" key="1">
    <citation type="submission" date="2009-10" db="EMBL/GenBank/DDBJ databases">
        <title>Diversity of trophic interactions inside an arsenic-rich microbial ecosystem.</title>
        <authorList>
            <person name="Bertin P.N."/>
            <person name="Heinrich-Salmeron A."/>
            <person name="Pelletier E."/>
            <person name="Goulhen-Chollet F."/>
            <person name="Arsene-Ploetze F."/>
            <person name="Gallien S."/>
            <person name="Calteau A."/>
            <person name="Vallenet D."/>
            <person name="Casiot C."/>
            <person name="Chane-Woon-Ming B."/>
            <person name="Giloteaux L."/>
            <person name="Barakat M."/>
            <person name="Bonnefoy V."/>
            <person name="Bruneel O."/>
            <person name="Chandler M."/>
            <person name="Cleiss J."/>
            <person name="Duran R."/>
            <person name="Elbaz-Poulichet F."/>
            <person name="Fonknechten N."/>
            <person name="Lauga B."/>
            <person name="Mornico D."/>
            <person name="Ortet P."/>
            <person name="Schaeffer C."/>
            <person name="Siguier P."/>
            <person name="Alexander Thil Smith A."/>
            <person name="Van Dorsselaer A."/>
            <person name="Weissenbach J."/>
            <person name="Medigue C."/>
            <person name="Le Paslier D."/>
        </authorList>
    </citation>
    <scope>NUCLEOTIDE SEQUENCE</scope>
</reference>
<gene>
    <name evidence="4" type="primary">xseB</name>
    <name evidence="4" type="ORF">CARN2_2839</name>
</gene>
<dbReference type="EC" id="3.1.11.6" evidence="4"/>
<dbReference type="GO" id="GO:0009318">
    <property type="term" value="C:exodeoxyribonuclease VII complex"/>
    <property type="evidence" value="ECO:0007669"/>
    <property type="project" value="InterPro"/>
</dbReference>
<keyword evidence="1" id="KW-0963">Cytoplasm</keyword>
<keyword evidence="3 4" id="KW-0378">Hydrolase</keyword>
<dbReference type="EMBL" id="CABM01000042">
    <property type="protein sequence ID" value="CBH97367.1"/>
    <property type="molecule type" value="Genomic_DNA"/>
</dbReference>
<evidence type="ECO:0000313" key="4">
    <source>
        <dbReference type="EMBL" id="CBH97367.1"/>
    </source>
</evidence>
<dbReference type="NCBIfam" id="TIGR01280">
    <property type="entry name" value="xseB"/>
    <property type="match status" value="1"/>
</dbReference>